<organism evidence="2 3">
    <name type="scientific">Paenibacillus odorifer</name>
    <dbReference type="NCBI Taxonomy" id="189426"/>
    <lineage>
        <taxon>Bacteria</taxon>
        <taxon>Bacillati</taxon>
        <taxon>Bacillota</taxon>
        <taxon>Bacilli</taxon>
        <taxon>Bacillales</taxon>
        <taxon>Paenibacillaceae</taxon>
        <taxon>Paenibacillus</taxon>
    </lineage>
</organism>
<feature type="domain" description="Wadjet protein JetD C-terminal" evidence="1">
    <location>
        <begin position="200"/>
        <end position="295"/>
    </location>
</feature>
<protein>
    <recommendedName>
        <fullName evidence="1">Wadjet protein JetD C-terminal domain-containing protein</fullName>
    </recommendedName>
</protein>
<evidence type="ECO:0000259" key="1">
    <source>
        <dbReference type="Pfam" id="PF09983"/>
    </source>
</evidence>
<dbReference type="InterPro" id="IPR024534">
    <property type="entry name" value="JetD_C"/>
</dbReference>
<dbReference type="AlphaFoldDB" id="A0AAD0KL67"/>
<name>A0AAD0KL67_9BACL</name>
<dbReference type="Proteomes" id="UP000249163">
    <property type="component" value="Chromosome"/>
</dbReference>
<dbReference type="EMBL" id="CP021965">
    <property type="protein sequence ID" value="AWV34564.1"/>
    <property type="molecule type" value="Genomic_DNA"/>
</dbReference>
<proteinExistence type="predicted"/>
<accession>A0AAD0KL67</accession>
<gene>
    <name evidence="2" type="ORF">CD191_19160</name>
</gene>
<evidence type="ECO:0000313" key="2">
    <source>
        <dbReference type="EMBL" id="AWV34564.1"/>
    </source>
</evidence>
<dbReference type="GO" id="GO:0003677">
    <property type="term" value="F:DNA binding"/>
    <property type="evidence" value="ECO:0007669"/>
    <property type="project" value="InterPro"/>
</dbReference>
<dbReference type="InterPro" id="IPR036078">
    <property type="entry name" value="Spo11/TopoVI_A_sf"/>
</dbReference>
<reference evidence="2 3" key="1">
    <citation type="submission" date="2017-06" db="EMBL/GenBank/DDBJ databases">
        <title>Complete genome sequence of Paenibacillus odorifer CBA7130.</title>
        <authorList>
            <person name="Nam Y.-D."/>
            <person name="Kang J."/>
            <person name="Chung W.-H."/>
        </authorList>
    </citation>
    <scope>NUCLEOTIDE SEQUENCE [LARGE SCALE GENOMIC DNA]</scope>
    <source>
        <strain evidence="2 3">CBA7130</strain>
    </source>
</reference>
<sequence>MYRGFISLSEGDELRVIIINLLENKYGTVRTVRRKINLDSIEQEVISSAYKTQEEYLWAGGFRVLADSINELVAEGFLEPVKSSPMSSKQPYMYTYFWLNKSVSTQVGWDPSAVLRVQNLLDLHYYLIRPETQTQEVWDQIVQVSNFLRTAKDREIITIEERSLELFGKEKWLSETEGKQFLTRLKLTLESLKSVNAREPFIYFRSLVPVRNILIVENKSFFHSAKRLMLSEKKICGLFPDMLIYGEGWKIDSSLLFLEELDIDPLQTTLLYVGDMDKAGLDIYGKLKVSYPDLNLKLALPIYEQMMKLTEEPYMYNVPQSCNPDHLHNVLQEFSNYPELKLYMERLLEEDRRVPQEILNYEVMARLAER</sequence>
<dbReference type="GO" id="GO:0005694">
    <property type="term" value="C:chromosome"/>
    <property type="evidence" value="ECO:0007669"/>
    <property type="project" value="InterPro"/>
</dbReference>
<evidence type="ECO:0000313" key="3">
    <source>
        <dbReference type="Proteomes" id="UP000249163"/>
    </source>
</evidence>
<dbReference type="SUPFAM" id="SSF56726">
    <property type="entry name" value="DNA topoisomerase IV, alpha subunit"/>
    <property type="match status" value="1"/>
</dbReference>
<dbReference type="Pfam" id="PF09983">
    <property type="entry name" value="JetD_C"/>
    <property type="match status" value="1"/>
</dbReference>